<organism evidence="2 3">
    <name type="scientific">Pelagibaculum spongiae</name>
    <dbReference type="NCBI Taxonomy" id="2080658"/>
    <lineage>
        <taxon>Bacteria</taxon>
        <taxon>Pseudomonadati</taxon>
        <taxon>Pseudomonadota</taxon>
        <taxon>Gammaproteobacteria</taxon>
        <taxon>Oceanospirillales</taxon>
        <taxon>Pelagibaculum</taxon>
    </lineage>
</organism>
<keyword evidence="1" id="KW-1133">Transmembrane helix</keyword>
<dbReference type="OrthoDB" id="5897352at2"/>
<name>A0A2V1GQE5_9GAMM</name>
<comment type="caution">
    <text evidence="2">The sequence shown here is derived from an EMBL/GenBank/DDBJ whole genome shotgun (WGS) entry which is preliminary data.</text>
</comment>
<evidence type="ECO:0000313" key="3">
    <source>
        <dbReference type="Proteomes" id="UP000244906"/>
    </source>
</evidence>
<keyword evidence="1" id="KW-0472">Membrane</keyword>
<dbReference type="RefSeq" id="WP_116688554.1">
    <property type="nucleotide sequence ID" value="NZ_CAWNYD010000010.1"/>
</dbReference>
<evidence type="ECO:0000313" key="2">
    <source>
        <dbReference type="EMBL" id="PVZ65418.1"/>
    </source>
</evidence>
<feature type="transmembrane region" description="Helical" evidence="1">
    <location>
        <begin position="62"/>
        <end position="81"/>
    </location>
</feature>
<accession>A0A2V1GQE5</accession>
<keyword evidence="1" id="KW-0812">Transmembrane</keyword>
<keyword evidence="3" id="KW-1185">Reference proteome</keyword>
<dbReference type="AlphaFoldDB" id="A0A2V1GQE5"/>
<gene>
    <name evidence="2" type="ORF">DC094_18220</name>
</gene>
<reference evidence="2 3" key="1">
    <citation type="submission" date="2018-04" db="EMBL/GenBank/DDBJ databases">
        <title>Thalassorhabdus spongiae gen. nov., sp. nov., isolated from a marine sponge in South-West Iceland.</title>
        <authorList>
            <person name="Knobloch S."/>
            <person name="Daussin A."/>
            <person name="Johannsson R."/>
            <person name="Marteinsson V.T."/>
        </authorList>
    </citation>
    <scope>NUCLEOTIDE SEQUENCE [LARGE SCALE GENOMIC DNA]</scope>
    <source>
        <strain evidence="2 3">Hp12</strain>
    </source>
</reference>
<dbReference type="EMBL" id="QDDL01000010">
    <property type="protein sequence ID" value="PVZ65418.1"/>
    <property type="molecule type" value="Genomic_DNA"/>
</dbReference>
<sequence>MNEDQKQTLMKWRSRCKRAQIAHSYTAISYGRYHLFLGIMLIALTTTSCVLIFAPNTIMPSWLSPTIGISAALFAYLQTFLRLSEQADSQRVVARRYGALKKEIEYILDFQLNATNCMDQVDSVRVKEYEIATDAPHALSHRWKKAANETKSENDFFSRRNRP</sequence>
<protein>
    <submittedName>
        <fullName evidence="2">DUF4231 domain-containing protein</fullName>
    </submittedName>
</protein>
<evidence type="ECO:0000256" key="1">
    <source>
        <dbReference type="SAM" id="Phobius"/>
    </source>
</evidence>
<proteinExistence type="predicted"/>
<dbReference type="NCBIfam" id="NF033632">
    <property type="entry name" value="SLATT_4"/>
    <property type="match status" value="1"/>
</dbReference>
<dbReference type="Proteomes" id="UP000244906">
    <property type="component" value="Unassembled WGS sequence"/>
</dbReference>